<evidence type="ECO:0000256" key="10">
    <source>
        <dbReference type="ARBA" id="ARBA00023012"/>
    </source>
</evidence>
<dbReference type="PROSITE" id="PS50109">
    <property type="entry name" value="HIS_KIN"/>
    <property type="match status" value="1"/>
</dbReference>
<dbReference type="SUPFAM" id="SSF55874">
    <property type="entry name" value="ATPase domain of HSP90 chaperone/DNA topoisomerase II/histidine kinase"/>
    <property type="match status" value="1"/>
</dbReference>
<evidence type="ECO:0000256" key="1">
    <source>
        <dbReference type="ARBA" id="ARBA00000085"/>
    </source>
</evidence>
<dbReference type="CDD" id="cd16922">
    <property type="entry name" value="HATPase_EvgS-ArcB-TorS-like"/>
    <property type="match status" value="1"/>
</dbReference>
<evidence type="ECO:0000256" key="12">
    <source>
        <dbReference type="PROSITE-ProRule" id="PRU00110"/>
    </source>
</evidence>
<dbReference type="Pfam" id="PF02518">
    <property type="entry name" value="HATPase_c"/>
    <property type="match status" value="1"/>
</dbReference>
<evidence type="ECO:0000259" key="20">
    <source>
        <dbReference type="PROSITE" id="PS50894"/>
    </source>
</evidence>
<feature type="domain" description="Response regulatory" evidence="17">
    <location>
        <begin position="789"/>
        <end position="914"/>
    </location>
</feature>
<dbReference type="InterPro" id="IPR035965">
    <property type="entry name" value="PAS-like_dom_sf"/>
</dbReference>
<dbReference type="Pfam" id="PF13426">
    <property type="entry name" value="PAS_9"/>
    <property type="match status" value="1"/>
</dbReference>
<keyword evidence="5 13" id="KW-0597">Phosphoprotein</keyword>
<dbReference type="Gene3D" id="3.30.450.20">
    <property type="entry name" value="PAS domain"/>
    <property type="match status" value="3"/>
</dbReference>
<dbReference type="PROSITE" id="PS50894">
    <property type="entry name" value="HPT"/>
    <property type="match status" value="1"/>
</dbReference>
<dbReference type="Gene3D" id="3.30.565.10">
    <property type="entry name" value="Histidine kinase-like ATPase, C-terminal domain"/>
    <property type="match status" value="1"/>
</dbReference>
<dbReference type="SUPFAM" id="SSF52172">
    <property type="entry name" value="CheY-like"/>
    <property type="match status" value="2"/>
</dbReference>
<evidence type="ECO:0000256" key="14">
    <source>
        <dbReference type="SAM" id="Coils"/>
    </source>
</evidence>
<dbReference type="InterPro" id="IPR011006">
    <property type="entry name" value="CheY-like_superfamily"/>
</dbReference>
<dbReference type="PROSITE" id="PS50113">
    <property type="entry name" value="PAC"/>
    <property type="match status" value="1"/>
</dbReference>
<dbReference type="CDD" id="cd00088">
    <property type="entry name" value="HPT"/>
    <property type="match status" value="1"/>
</dbReference>
<feature type="modified residue" description="4-aspartylphosphate" evidence="13">
    <location>
        <position position="843"/>
    </location>
</feature>
<dbReference type="RefSeq" id="WP_235312660.1">
    <property type="nucleotide sequence ID" value="NZ_JAKGAS010000005.1"/>
</dbReference>
<dbReference type="SUPFAM" id="SSF55785">
    <property type="entry name" value="PYP-like sensor domain (PAS domain)"/>
    <property type="match status" value="3"/>
</dbReference>
<evidence type="ECO:0000256" key="7">
    <source>
        <dbReference type="ARBA" id="ARBA00022741"/>
    </source>
</evidence>
<dbReference type="SUPFAM" id="SSF47384">
    <property type="entry name" value="Homodimeric domain of signal transducing histidine kinase"/>
    <property type="match status" value="1"/>
</dbReference>
<dbReference type="InterPro" id="IPR005467">
    <property type="entry name" value="His_kinase_dom"/>
</dbReference>
<comment type="catalytic activity">
    <reaction evidence="1">
        <text>ATP + protein L-histidine = ADP + protein N-phospho-L-histidine.</text>
        <dbReference type="EC" id="2.7.13.3"/>
    </reaction>
</comment>
<dbReference type="InterPro" id="IPR036641">
    <property type="entry name" value="HPT_dom_sf"/>
</dbReference>
<evidence type="ECO:0000256" key="6">
    <source>
        <dbReference type="ARBA" id="ARBA00022692"/>
    </source>
</evidence>
<feature type="domain" description="Response regulatory" evidence="17">
    <location>
        <begin position="939"/>
        <end position="1055"/>
    </location>
</feature>
<dbReference type="Pfam" id="PF01627">
    <property type="entry name" value="Hpt"/>
    <property type="match status" value="1"/>
</dbReference>
<feature type="domain" description="Histidine kinase" evidence="16">
    <location>
        <begin position="555"/>
        <end position="773"/>
    </location>
</feature>
<dbReference type="Pfam" id="PF00989">
    <property type="entry name" value="PAS"/>
    <property type="match status" value="1"/>
</dbReference>
<evidence type="ECO:0000256" key="3">
    <source>
        <dbReference type="ARBA" id="ARBA00012438"/>
    </source>
</evidence>
<keyword evidence="14" id="KW-0175">Coiled coil</keyword>
<feature type="modified residue" description="4-aspartylphosphate" evidence="13">
    <location>
        <position position="988"/>
    </location>
</feature>
<protein>
    <recommendedName>
        <fullName evidence="3">histidine kinase</fullName>
        <ecNumber evidence="3">2.7.13.3</ecNumber>
    </recommendedName>
</protein>
<dbReference type="InterPro" id="IPR003661">
    <property type="entry name" value="HisK_dim/P_dom"/>
</dbReference>
<evidence type="ECO:0000256" key="2">
    <source>
        <dbReference type="ARBA" id="ARBA00004651"/>
    </source>
</evidence>
<keyword evidence="6 15" id="KW-0812">Transmembrane</keyword>
<reference evidence="21 22" key="1">
    <citation type="submission" date="2022-01" db="EMBL/GenBank/DDBJ databases">
        <title>Paraglaciecola sp. G1-23.</title>
        <authorList>
            <person name="Jin M.S."/>
            <person name="Han D.M."/>
            <person name="Kim H.M."/>
            <person name="Jeon C.O."/>
        </authorList>
    </citation>
    <scope>NUCLEOTIDE SEQUENCE [LARGE SCALE GENOMIC DNA]</scope>
    <source>
        <strain evidence="21 22">G1-23</strain>
    </source>
</reference>
<evidence type="ECO:0000259" key="16">
    <source>
        <dbReference type="PROSITE" id="PS50109"/>
    </source>
</evidence>
<dbReference type="EMBL" id="JAKGAS010000005">
    <property type="protein sequence ID" value="MCF2948696.1"/>
    <property type="molecule type" value="Genomic_DNA"/>
</dbReference>
<feature type="domain" description="HPt" evidence="20">
    <location>
        <begin position="1093"/>
        <end position="1187"/>
    </location>
</feature>
<dbReference type="CDD" id="cd00130">
    <property type="entry name" value="PAS"/>
    <property type="match status" value="2"/>
</dbReference>
<feature type="transmembrane region" description="Helical" evidence="15">
    <location>
        <begin position="26"/>
        <end position="52"/>
    </location>
</feature>
<dbReference type="SMART" id="SM00448">
    <property type="entry name" value="REC"/>
    <property type="match status" value="2"/>
</dbReference>
<keyword evidence="10" id="KW-0902">Two-component regulatory system</keyword>
<proteinExistence type="predicted"/>
<dbReference type="InterPro" id="IPR004358">
    <property type="entry name" value="Sig_transdc_His_kin-like_C"/>
</dbReference>
<evidence type="ECO:0000313" key="22">
    <source>
        <dbReference type="Proteomes" id="UP001521137"/>
    </source>
</evidence>
<feature type="domain" description="PAS" evidence="18">
    <location>
        <begin position="403"/>
        <end position="481"/>
    </location>
</feature>
<dbReference type="SUPFAM" id="SSF47226">
    <property type="entry name" value="Histidine-containing phosphotransfer domain, HPT domain"/>
    <property type="match status" value="1"/>
</dbReference>
<keyword evidence="11 15" id="KW-0472">Membrane</keyword>
<feature type="modified residue" description="Phosphohistidine" evidence="12">
    <location>
        <position position="1132"/>
    </location>
</feature>
<dbReference type="Pfam" id="PF00512">
    <property type="entry name" value="HisKA"/>
    <property type="match status" value="1"/>
</dbReference>
<dbReference type="PROSITE" id="PS50110">
    <property type="entry name" value="RESPONSE_REGULATORY"/>
    <property type="match status" value="2"/>
</dbReference>
<dbReference type="SMART" id="SM00086">
    <property type="entry name" value="PAC"/>
    <property type="match status" value="2"/>
</dbReference>
<evidence type="ECO:0000256" key="13">
    <source>
        <dbReference type="PROSITE-ProRule" id="PRU00169"/>
    </source>
</evidence>
<dbReference type="CDD" id="cd00082">
    <property type="entry name" value="HisKA"/>
    <property type="match status" value="1"/>
</dbReference>
<dbReference type="PRINTS" id="PR00344">
    <property type="entry name" value="BCTRLSENSOR"/>
</dbReference>
<organism evidence="21 22">
    <name type="scientific">Paraglaciecola algarum</name>
    <dbReference type="NCBI Taxonomy" id="3050085"/>
    <lineage>
        <taxon>Bacteria</taxon>
        <taxon>Pseudomonadati</taxon>
        <taxon>Pseudomonadota</taxon>
        <taxon>Gammaproteobacteria</taxon>
        <taxon>Alteromonadales</taxon>
        <taxon>Alteromonadaceae</taxon>
        <taxon>Paraglaciecola</taxon>
    </lineage>
</organism>
<feature type="domain" description="PAS" evidence="18">
    <location>
        <begin position="150"/>
        <end position="202"/>
    </location>
</feature>
<evidence type="ECO:0000313" key="21">
    <source>
        <dbReference type="EMBL" id="MCF2948696.1"/>
    </source>
</evidence>
<dbReference type="SMART" id="SM00091">
    <property type="entry name" value="PAS"/>
    <property type="match status" value="3"/>
</dbReference>
<dbReference type="Pfam" id="PF00072">
    <property type="entry name" value="Response_reg"/>
    <property type="match status" value="2"/>
</dbReference>
<name>A0ABS9D743_9ALTE</name>
<dbReference type="InterPro" id="IPR058544">
    <property type="entry name" value="ETR1_N"/>
</dbReference>
<dbReference type="PANTHER" id="PTHR45339:SF1">
    <property type="entry name" value="HYBRID SIGNAL TRANSDUCTION HISTIDINE KINASE J"/>
    <property type="match status" value="1"/>
</dbReference>
<feature type="coiled-coil region" evidence="14">
    <location>
        <begin position="528"/>
        <end position="555"/>
    </location>
</feature>
<dbReference type="InterPro" id="IPR013767">
    <property type="entry name" value="PAS_fold"/>
</dbReference>
<accession>A0ABS9D743</accession>
<evidence type="ECO:0000256" key="15">
    <source>
        <dbReference type="SAM" id="Phobius"/>
    </source>
</evidence>
<keyword evidence="8" id="KW-0067">ATP-binding</keyword>
<dbReference type="InterPro" id="IPR000700">
    <property type="entry name" value="PAS-assoc_C"/>
</dbReference>
<evidence type="ECO:0000259" key="17">
    <source>
        <dbReference type="PROSITE" id="PS50110"/>
    </source>
</evidence>
<keyword evidence="7" id="KW-0547">Nucleotide-binding</keyword>
<feature type="domain" description="PAS" evidence="18">
    <location>
        <begin position="279"/>
        <end position="328"/>
    </location>
</feature>
<dbReference type="InterPro" id="IPR013655">
    <property type="entry name" value="PAS_fold_3"/>
</dbReference>
<evidence type="ECO:0000256" key="11">
    <source>
        <dbReference type="ARBA" id="ARBA00023136"/>
    </source>
</evidence>
<dbReference type="PROSITE" id="PS50112">
    <property type="entry name" value="PAS"/>
    <property type="match status" value="3"/>
</dbReference>
<dbReference type="Gene3D" id="1.10.287.130">
    <property type="match status" value="1"/>
</dbReference>
<dbReference type="CDD" id="cd17546">
    <property type="entry name" value="REC_hyHK_CKI1_RcsC-like"/>
    <property type="match status" value="1"/>
</dbReference>
<evidence type="ECO:0000259" key="19">
    <source>
        <dbReference type="PROSITE" id="PS50113"/>
    </source>
</evidence>
<dbReference type="InterPro" id="IPR008207">
    <property type="entry name" value="Sig_transdc_His_kin_Hpt_dom"/>
</dbReference>
<dbReference type="SMART" id="SM00388">
    <property type="entry name" value="HisKA"/>
    <property type="match status" value="1"/>
</dbReference>
<dbReference type="InterPro" id="IPR036890">
    <property type="entry name" value="HATPase_C_sf"/>
</dbReference>
<dbReference type="PANTHER" id="PTHR45339">
    <property type="entry name" value="HYBRID SIGNAL TRANSDUCTION HISTIDINE KINASE J"/>
    <property type="match status" value="1"/>
</dbReference>
<comment type="caution">
    <text evidence="21">The sequence shown here is derived from an EMBL/GenBank/DDBJ whole genome shotgun (WGS) entry which is preliminary data.</text>
</comment>
<evidence type="ECO:0000256" key="9">
    <source>
        <dbReference type="ARBA" id="ARBA00022989"/>
    </source>
</evidence>
<dbReference type="NCBIfam" id="TIGR00229">
    <property type="entry name" value="sensory_box"/>
    <property type="match status" value="3"/>
</dbReference>
<dbReference type="CDD" id="cd00156">
    <property type="entry name" value="REC"/>
    <property type="match status" value="1"/>
</dbReference>
<dbReference type="Pfam" id="PF08447">
    <property type="entry name" value="PAS_3"/>
    <property type="match status" value="1"/>
</dbReference>
<sequence>MKDIFDSLFRSDYMPHGHCYMWKPEILWLNVVSDVLIAFAYFSIPVAIYYFVKKRNDLEFKGIFILFSLFILCCGITHLVSIFVIWHGTYGIHGLSKLLTAIVSCITAYKVYQSMPMALKLPSEQDLKVAYEVAHQEKLERVRIESQRQQEAMLRESTESSHVGILVVDKEGKIQVANDAAVNIFEYTKEELEGNNIDVLVPTKQRNSHHNLVKSFFNTKQSEMLMASDRTVTGVTKSGRIIPIEVRLNRRDHAGKPLVFASFQDISERILAQQAFLSSENMTRSILESLPIGLHIFTLKNDELYLTQFNPAAEKILGFEHQALEGKTIEQCFPDVVGTNIPTVYKRIAREGGHWKDESIAYNDGKVAGIFEVTCFQSNPNTAIVLFENVTKSRAAQQAIREKDDFIHAAFNASVTGVYIYNLQTELIEYVNHSYTAISGYTLDEINRYCESGDFLSLVHEQDHQVLKEHSERIESAIDPQLVFQVEFRFKHKDGHWIWFLSQDVQFSRDDNGTVTKVMGSFLDITELKHMQLNLEELKNTAEQASQAKSEFLANMSHEIRTPMNAILGLTHLVLDMELGDKQYEYLSKVEDSSKSLLNVLNDILDYSKMEAGKLSIENEPFDIEQLIENSVGLFVLLAEEKSIELVIELQPDIKKMYVGDQLRLSQVLNNLIGNALKFTETGHIKLSVNTSAHNKGLVFAVADSGIGMSEEQCKKLFESFTQADSSILRRYGGSGLGLSICKSLAELMNGNISITSQLGEGSTFSLSVPIQPAKKLQMVDSTTLQPMRTLIVDDNQLSCAALSHLVKSWGFAVDTCTSGSNGVQLMNQSIQLSMPYELVIVDWKMPQLDGLEFIRIIQKQAELKQGSEAKVVLMKNGEEHEYLQRFISDQHIDAFIDKPILNSKLRRLIAHLQNEQLPNINIQAQKPKLDIPNFTGKRILLVEDNATNQLVATEFLKKFCIDIEVANNGKQAIELVEKESFDLILMDLQMPIMDGYSTTKVIRGLNKGATIPIVAMSAAVMKSDIEKVKNSGMNGHIAKPIDIEKLGKTLSVWLGETKPDKDSLSKVKTIPADIICPESFEIKNALQRLDNDPNLYQKVLVSFYCEFEFFPEKLKSLSESNDKVTLQRVVHSLKGLSRAVGAIQLFSLAEKVEKQLTQNDYSVKVEELADLLQADLRRIKKVLPTKELPKVNSVNNTSSIVMQLKKSDLIEKLKSRKFMSLDDLSPYMESLAIYLSQHELDALTKAVAELDYSLAIKIVTQKL</sequence>
<gene>
    <name evidence="21" type="ORF">L0668_11305</name>
</gene>
<dbReference type="EC" id="2.7.13.3" evidence="3"/>
<evidence type="ECO:0000256" key="4">
    <source>
        <dbReference type="ARBA" id="ARBA00022475"/>
    </source>
</evidence>
<dbReference type="SMART" id="SM00387">
    <property type="entry name" value="HATPase_c"/>
    <property type="match status" value="1"/>
</dbReference>
<dbReference type="InterPro" id="IPR003594">
    <property type="entry name" value="HATPase_dom"/>
</dbReference>
<dbReference type="Proteomes" id="UP001521137">
    <property type="component" value="Unassembled WGS sequence"/>
</dbReference>
<comment type="subcellular location">
    <subcellularLocation>
        <location evidence="2">Cell membrane</location>
        <topology evidence="2">Multi-pass membrane protein</topology>
    </subcellularLocation>
</comment>
<keyword evidence="9 15" id="KW-1133">Transmembrane helix</keyword>
<evidence type="ECO:0000256" key="8">
    <source>
        <dbReference type="ARBA" id="ARBA00022840"/>
    </source>
</evidence>
<keyword evidence="4" id="KW-1003">Cell membrane</keyword>
<dbReference type="InterPro" id="IPR036097">
    <property type="entry name" value="HisK_dim/P_sf"/>
</dbReference>
<dbReference type="Pfam" id="PF25487">
    <property type="entry name" value="ETR1_N"/>
    <property type="match status" value="1"/>
</dbReference>
<dbReference type="Gene3D" id="3.40.50.2300">
    <property type="match status" value="2"/>
</dbReference>
<evidence type="ECO:0000259" key="18">
    <source>
        <dbReference type="PROSITE" id="PS50112"/>
    </source>
</evidence>
<keyword evidence="22" id="KW-1185">Reference proteome</keyword>
<dbReference type="InterPro" id="IPR001789">
    <property type="entry name" value="Sig_transdc_resp-reg_receiver"/>
</dbReference>
<feature type="domain" description="PAC" evidence="19">
    <location>
        <begin position="484"/>
        <end position="537"/>
    </location>
</feature>
<dbReference type="InterPro" id="IPR001610">
    <property type="entry name" value="PAC"/>
</dbReference>
<dbReference type="InterPro" id="IPR000014">
    <property type="entry name" value="PAS"/>
</dbReference>
<evidence type="ECO:0000256" key="5">
    <source>
        <dbReference type="ARBA" id="ARBA00022553"/>
    </source>
</evidence>
<dbReference type="Gene3D" id="1.20.120.160">
    <property type="entry name" value="HPT domain"/>
    <property type="match status" value="1"/>
</dbReference>
<feature type="transmembrane region" description="Helical" evidence="15">
    <location>
        <begin position="64"/>
        <end position="86"/>
    </location>
</feature>